<dbReference type="PRINTS" id="PR00792">
    <property type="entry name" value="PEPSIN"/>
</dbReference>
<evidence type="ECO:0000256" key="5">
    <source>
        <dbReference type="ARBA" id="ARBA00022801"/>
    </source>
</evidence>
<reference evidence="9" key="1">
    <citation type="submission" date="2017-07" db="EMBL/GenBank/DDBJ databases">
        <title>Taro Niue Genome Assembly and Annotation.</title>
        <authorList>
            <person name="Atibalentja N."/>
            <person name="Keating K."/>
            <person name="Fields C.J."/>
        </authorList>
    </citation>
    <scope>NUCLEOTIDE SEQUENCE</scope>
    <source>
        <strain evidence="9">Niue_2</strain>
        <tissue evidence="9">Leaf</tissue>
    </source>
</reference>
<keyword evidence="3" id="KW-0732">Signal</keyword>
<feature type="active site" evidence="7">
    <location>
        <position position="402"/>
    </location>
</feature>
<evidence type="ECO:0000256" key="3">
    <source>
        <dbReference type="ARBA" id="ARBA00022729"/>
    </source>
</evidence>
<accession>A0A843XEH2</accession>
<dbReference type="InterPro" id="IPR033121">
    <property type="entry name" value="PEPTIDASE_A1"/>
</dbReference>
<dbReference type="Gene3D" id="2.40.70.10">
    <property type="entry name" value="Acid Proteases"/>
    <property type="match status" value="2"/>
</dbReference>
<dbReference type="Pfam" id="PF14543">
    <property type="entry name" value="TAXi_N"/>
    <property type="match status" value="1"/>
</dbReference>
<sequence length="525" mass="55908">MVAHVAVLYSRDRRRAWTVAILQSNKAWPRHRPASVMATAAASPSSLLPCLLFSSLLFCSLSTCRCSQRPGRKDHARTHHVVDIRTLLPGDVCSPSKGSKHTGLRVLHRHGPCHHSQYGQPSKLTPEQTLLLDESRAESLRRQRRQPVAADMLTTKRRPVPGGSLATTINATLGVALGTANYVVKVGFGTPRKELSVVFDTGSDLTWIQCQPCVAYCYSQQEPIFDPTGSSSYHNISCSSTECASIRSATGNAPGCSASNCLYAIQYGDNSYSIGFYAQETISLTLTDALPGVRFGCGEKNRGLFGKAAGLLGLGRDAVSLVSQASSKNGKVFSYCLPSRSSYTGYLSMGAKASAGVASFTPMLSVSSMPSFYFLDMVGITVGGRQLSIPATVFQNAGTLIDSGTVITRLPPDAYSALRTAFRQSMSRYPTAPSVSILDTCYDLSGYSVVSIPAASLLFRGGVSLDVDVTGIMYLVNGAKQACLAFAGNSDPSSVGIIGNSQQKRYKVVYDAAREVIGFGQGGCS</sequence>
<dbReference type="PANTHER" id="PTHR13683:SF750">
    <property type="entry name" value="ASPARTYL PROTEASE AED1"/>
    <property type="match status" value="1"/>
</dbReference>
<dbReference type="Proteomes" id="UP000652761">
    <property type="component" value="Unassembled WGS sequence"/>
</dbReference>
<dbReference type="AlphaFoldDB" id="A0A843XEH2"/>
<evidence type="ECO:0000259" key="8">
    <source>
        <dbReference type="PROSITE" id="PS51767"/>
    </source>
</evidence>
<dbReference type="SUPFAM" id="SSF50630">
    <property type="entry name" value="Acid proteases"/>
    <property type="match status" value="1"/>
</dbReference>
<dbReference type="GO" id="GO:0004190">
    <property type="term" value="F:aspartic-type endopeptidase activity"/>
    <property type="evidence" value="ECO:0007669"/>
    <property type="project" value="UniProtKB-KW"/>
</dbReference>
<keyword evidence="4" id="KW-0064">Aspartyl protease</keyword>
<dbReference type="CDD" id="cd05472">
    <property type="entry name" value="cnd41_like"/>
    <property type="match status" value="1"/>
</dbReference>
<dbReference type="InterPro" id="IPR032861">
    <property type="entry name" value="TAXi_N"/>
</dbReference>
<evidence type="ECO:0000256" key="2">
    <source>
        <dbReference type="ARBA" id="ARBA00022670"/>
    </source>
</evidence>
<gene>
    <name evidence="9" type="ORF">Taro_050860</name>
</gene>
<feature type="domain" description="Peptidase A1" evidence="8">
    <location>
        <begin position="182"/>
        <end position="520"/>
    </location>
</feature>
<proteinExistence type="inferred from homology"/>
<evidence type="ECO:0000256" key="4">
    <source>
        <dbReference type="ARBA" id="ARBA00022750"/>
    </source>
</evidence>
<dbReference type="PANTHER" id="PTHR13683">
    <property type="entry name" value="ASPARTYL PROTEASES"/>
    <property type="match status" value="1"/>
</dbReference>
<feature type="active site" evidence="7">
    <location>
        <position position="200"/>
    </location>
</feature>
<evidence type="ECO:0000313" key="10">
    <source>
        <dbReference type="Proteomes" id="UP000652761"/>
    </source>
</evidence>
<dbReference type="InterPro" id="IPR021109">
    <property type="entry name" value="Peptidase_aspartic_dom_sf"/>
</dbReference>
<evidence type="ECO:0000256" key="1">
    <source>
        <dbReference type="ARBA" id="ARBA00007447"/>
    </source>
</evidence>
<evidence type="ECO:0000313" key="9">
    <source>
        <dbReference type="EMBL" id="MQM17879.1"/>
    </source>
</evidence>
<dbReference type="Pfam" id="PF14541">
    <property type="entry name" value="TAXi_C"/>
    <property type="match status" value="1"/>
</dbReference>
<evidence type="ECO:0000256" key="7">
    <source>
        <dbReference type="PIRSR" id="PIRSR601461-1"/>
    </source>
</evidence>
<dbReference type="InterPro" id="IPR032799">
    <property type="entry name" value="TAXi_C"/>
</dbReference>
<evidence type="ECO:0000256" key="6">
    <source>
        <dbReference type="ARBA" id="ARBA00023157"/>
    </source>
</evidence>
<dbReference type="InterPro" id="IPR001461">
    <property type="entry name" value="Aspartic_peptidase_A1"/>
</dbReference>
<dbReference type="OrthoDB" id="2747330at2759"/>
<dbReference type="GO" id="GO:0006508">
    <property type="term" value="P:proteolysis"/>
    <property type="evidence" value="ECO:0007669"/>
    <property type="project" value="UniProtKB-KW"/>
</dbReference>
<keyword evidence="10" id="KW-1185">Reference proteome</keyword>
<comment type="caution">
    <text evidence="9">The sequence shown here is derived from an EMBL/GenBank/DDBJ whole genome shotgun (WGS) entry which is preliminary data.</text>
</comment>
<dbReference type="FunFam" id="2.40.70.10:FF:000021">
    <property type="entry name" value="Aspartyl protease AED1"/>
    <property type="match status" value="1"/>
</dbReference>
<dbReference type="InterPro" id="IPR033873">
    <property type="entry name" value="CND41-like"/>
</dbReference>
<dbReference type="FunFam" id="2.40.70.10:FF:000013">
    <property type="entry name" value="Aspartyl protease AED1"/>
    <property type="match status" value="1"/>
</dbReference>
<dbReference type="EMBL" id="NMUH01007820">
    <property type="protein sequence ID" value="MQM17879.1"/>
    <property type="molecule type" value="Genomic_DNA"/>
</dbReference>
<keyword evidence="2" id="KW-0645">Protease</keyword>
<comment type="similarity">
    <text evidence="1">Belongs to the peptidase A1 family.</text>
</comment>
<organism evidence="9 10">
    <name type="scientific">Colocasia esculenta</name>
    <name type="common">Wild taro</name>
    <name type="synonym">Arum esculentum</name>
    <dbReference type="NCBI Taxonomy" id="4460"/>
    <lineage>
        <taxon>Eukaryota</taxon>
        <taxon>Viridiplantae</taxon>
        <taxon>Streptophyta</taxon>
        <taxon>Embryophyta</taxon>
        <taxon>Tracheophyta</taxon>
        <taxon>Spermatophyta</taxon>
        <taxon>Magnoliopsida</taxon>
        <taxon>Liliopsida</taxon>
        <taxon>Araceae</taxon>
        <taxon>Aroideae</taxon>
        <taxon>Colocasieae</taxon>
        <taxon>Colocasia</taxon>
    </lineage>
</organism>
<keyword evidence="5" id="KW-0378">Hydrolase</keyword>
<name>A0A843XEH2_COLES</name>
<dbReference type="PROSITE" id="PS51767">
    <property type="entry name" value="PEPTIDASE_A1"/>
    <property type="match status" value="1"/>
</dbReference>
<keyword evidence="6" id="KW-1015">Disulfide bond</keyword>
<protein>
    <recommendedName>
        <fullName evidence="8">Peptidase A1 domain-containing protein</fullName>
    </recommendedName>
</protein>